<evidence type="ECO:0000256" key="1">
    <source>
        <dbReference type="SAM" id="Phobius"/>
    </source>
</evidence>
<name>A0ABX1RLA2_9PSEU</name>
<accession>A0ABX1RLA2</accession>
<protein>
    <submittedName>
        <fullName evidence="2">Uncharacterized protein</fullName>
    </submittedName>
</protein>
<keyword evidence="1" id="KW-0472">Membrane</keyword>
<feature type="non-terminal residue" evidence="2">
    <location>
        <position position="45"/>
    </location>
</feature>
<organism evidence="2 3">
    <name type="scientific">Pseudonocardia xinjiangensis</name>
    <dbReference type="NCBI Taxonomy" id="75289"/>
    <lineage>
        <taxon>Bacteria</taxon>
        <taxon>Bacillati</taxon>
        <taxon>Actinomycetota</taxon>
        <taxon>Actinomycetes</taxon>
        <taxon>Pseudonocardiales</taxon>
        <taxon>Pseudonocardiaceae</taxon>
        <taxon>Pseudonocardia</taxon>
    </lineage>
</organism>
<keyword evidence="1" id="KW-0812">Transmembrane</keyword>
<feature type="transmembrane region" description="Helical" evidence="1">
    <location>
        <begin position="25"/>
        <end position="44"/>
    </location>
</feature>
<gene>
    <name evidence="2" type="ORF">HF577_23365</name>
</gene>
<evidence type="ECO:0000313" key="3">
    <source>
        <dbReference type="Proteomes" id="UP001296706"/>
    </source>
</evidence>
<reference evidence="2 3" key="1">
    <citation type="submission" date="2020-04" db="EMBL/GenBank/DDBJ databases">
        <authorList>
            <person name="Klaysubun C."/>
            <person name="Duangmal K."/>
            <person name="Lipun K."/>
        </authorList>
    </citation>
    <scope>NUCLEOTIDE SEQUENCE [LARGE SCALE GENOMIC DNA]</scope>
    <source>
        <strain evidence="2 3">JCM 11839</strain>
    </source>
</reference>
<keyword evidence="1" id="KW-1133">Transmembrane helix</keyword>
<comment type="caution">
    <text evidence="2">The sequence shown here is derived from an EMBL/GenBank/DDBJ whole genome shotgun (WGS) entry which is preliminary data.</text>
</comment>
<dbReference type="EMBL" id="JAAXKY010000085">
    <property type="protein sequence ID" value="NMH80018.1"/>
    <property type="molecule type" value="Genomic_DNA"/>
</dbReference>
<keyword evidence="3" id="KW-1185">Reference proteome</keyword>
<sequence>MRFDENADLDTSNIDDLRGGGGGGVGGRVALGGGGLGIVGLILYF</sequence>
<evidence type="ECO:0000313" key="2">
    <source>
        <dbReference type="EMBL" id="NMH80018.1"/>
    </source>
</evidence>
<proteinExistence type="predicted"/>
<dbReference type="Proteomes" id="UP001296706">
    <property type="component" value="Unassembled WGS sequence"/>
</dbReference>